<evidence type="ECO:0000256" key="1">
    <source>
        <dbReference type="SAM" id="Phobius"/>
    </source>
</evidence>
<name>A0A2P2IPY8_RHIMU</name>
<protein>
    <submittedName>
        <fullName evidence="2">Uncharacterized protein</fullName>
    </submittedName>
</protein>
<feature type="transmembrane region" description="Helical" evidence="1">
    <location>
        <begin position="21"/>
        <end position="40"/>
    </location>
</feature>
<keyword evidence="1" id="KW-1133">Transmembrane helix</keyword>
<evidence type="ECO:0000313" key="2">
    <source>
        <dbReference type="EMBL" id="MBW83279.1"/>
    </source>
</evidence>
<reference evidence="2" key="1">
    <citation type="submission" date="2018-02" db="EMBL/GenBank/DDBJ databases">
        <title>Rhizophora mucronata_Transcriptome.</title>
        <authorList>
            <person name="Meera S.P."/>
            <person name="Sreeshan A."/>
            <person name="Augustine A."/>
        </authorList>
    </citation>
    <scope>NUCLEOTIDE SEQUENCE</scope>
    <source>
        <tissue evidence="2">Leaf</tissue>
    </source>
</reference>
<organism evidence="2">
    <name type="scientific">Rhizophora mucronata</name>
    <name type="common">Asiatic mangrove</name>
    <dbReference type="NCBI Taxonomy" id="61149"/>
    <lineage>
        <taxon>Eukaryota</taxon>
        <taxon>Viridiplantae</taxon>
        <taxon>Streptophyta</taxon>
        <taxon>Embryophyta</taxon>
        <taxon>Tracheophyta</taxon>
        <taxon>Spermatophyta</taxon>
        <taxon>Magnoliopsida</taxon>
        <taxon>eudicotyledons</taxon>
        <taxon>Gunneridae</taxon>
        <taxon>Pentapetalae</taxon>
        <taxon>rosids</taxon>
        <taxon>fabids</taxon>
        <taxon>Malpighiales</taxon>
        <taxon>Rhizophoraceae</taxon>
        <taxon>Rhizophora</taxon>
    </lineage>
</organism>
<sequence length="73" mass="8872">MKRLNLSSHKRTWFSRMNRHIIFNYFVCLSFPTIVFHSILSRTLIFRMRKGHYRETGRIARCNLTSFLLVYTS</sequence>
<proteinExistence type="predicted"/>
<keyword evidence="1" id="KW-0472">Membrane</keyword>
<keyword evidence="1" id="KW-0812">Transmembrane</keyword>
<accession>A0A2P2IPY8</accession>
<dbReference type="AlphaFoldDB" id="A0A2P2IPY8"/>
<dbReference type="EMBL" id="GGEC01002796">
    <property type="protein sequence ID" value="MBW83279.1"/>
    <property type="molecule type" value="Transcribed_RNA"/>
</dbReference>